<dbReference type="Proteomes" id="UP000067448">
    <property type="component" value="Unassembled WGS sequence"/>
</dbReference>
<name>A0A100JVN6_STRSC</name>
<accession>A0A100JVN6</accession>
<organism evidence="2 3">
    <name type="scientific">Streptomyces scabiei</name>
    <dbReference type="NCBI Taxonomy" id="1930"/>
    <lineage>
        <taxon>Bacteria</taxon>
        <taxon>Bacillati</taxon>
        <taxon>Actinomycetota</taxon>
        <taxon>Actinomycetes</taxon>
        <taxon>Kitasatosporales</taxon>
        <taxon>Streptomycetaceae</taxon>
        <taxon>Streptomyces</taxon>
    </lineage>
</organism>
<reference evidence="3" key="1">
    <citation type="submission" date="2015-11" db="EMBL/GenBank/DDBJ databases">
        <authorList>
            <consortium name="Cross-ministerial Strategic Innovation Promotion Program (SIP) consortium"/>
            <person name="Tomihama T."/>
            <person name="Ikenaga M."/>
            <person name="Sakai M."/>
            <person name="Okubo T."/>
            <person name="Ikeda S."/>
        </authorList>
    </citation>
    <scope>NUCLEOTIDE SEQUENCE [LARGE SCALE GENOMIC DNA]</scope>
    <source>
        <strain evidence="3">S58</strain>
    </source>
</reference>
<keyword evidence="1" id="KW-0812">Transmembrane</keyword>
<dbReference type="AlphaFoldDB" id="A0A100JVN6"/>
<keyword evidence="1" id="KW-1133">Transmembrane helix</keyword>
<evidence type="ECO:0000256" key="1">
    <source>
        <dbReference type="SAM" id="Phobius"/>
    </source>
</evidence>
<feature type="transmembrane region" description="Helical" evidence="1">
    <location>
        <begin position="26"/>
        <end position="49"/>
    </location>
</feature>
<comment type="caution">
    <text evidence="2">The sequence shown here is derived from an EMBL/GenBank/DDBJ whole genome shotgun (WGS) entry which is preliminary data.</text>
</comment>
<evidence type="ECO:0000313" key="2">
    <source>
        <dbReference type="EMBL" id="GAQ66540.1"/>
    </source>
</evidence>
<dbReference type="EMBL" id="BCMM01000042">
    <property type="protein sequence ID" value="GAQ66540.1"/>
    <property type="molecule type" value="Genomic_DNA"/>
</dbReference>
<reference evidence="2 3" key="2">
    <citation type="journal article" date="2016" name="Genome Announc.">
        <title>Draft Genome Sequences of Streptomyces scabiei S58, Streptomyces turgidiscabies T45, and Streptomyces acidiscabies a10, the Pathogens of Potato Common Scab, Isolated in Japan.</title>
        <authorList>
            <person name="Tomihama T."/>
            <person name="Nishi Y."/>
            <person name="Sakai M."/>
            <person name="Ikenaga M."/>
            <person name="Okubo T."/>
            <person name="Ikeda S."/>
        </authorList>
    </citation>
    <scope>NUCLEOTIDE SEQUENCE [LARGE SCALE GENOMIC DNA]</scope>
    <source>
        <strain evidence="2 3">S58</strain>
    </source>
</reference>
<gene>
    <name evidence="2" type="ORF">SsS58_06974</name>
</gene>
<keyword evidence="1" id="KW-0472">Membrane</keyword>
<sequence length="57" mass="6141">MMALFLLLLLVAVVLGIIGVSAEGLGFLLAIGIVVFAATVIFFAVRVSLRTRRRPVR</sequence>
<proteinExistence type="predicted"/>
<evidence type="ECO:0000313" key="3">
    <source>
        <dbReference type="Proteomes" id="UP000067448"/>
    </source>
</evidence>
<reference evidence="3" key="3">
    <citation type="submission" date="2016-02" db="EMBL/GenBank/DDBJ databases">
        <title>Draft genome of pathogenic Streptomyces sp. in Japan.</title>
        <authorList>
            <person name="Tomihama T."/>
            <person name="Ikenaga M."/>
            <person name="Sakai M."/>
            <person name="Okubo T."/>
            <person name="Ikeda S."/>
        </authorList>
    </citation>
    <scope>NUCLEOTIDE SEQUENCE [LARGE SCALE GENOMIC DNA]</scope>
    <source>
        <strain evidence="3">S58</strain>
    </source>
</reference>
<protein>
    <submittedName>
        <fullName evidence="2">Uncharacterized protein</fullName>
    </submittedName>
</protein>